<accession>A0ABR8X0W2</accession>
<dbReference type="Gene3D" id="3.40.50.2000">
    <property type="entry name" value="Glycogen Phosphorylase B"/>
    <property type="match status" value="2"/>
</dbReference>
<keyword evidence="1" id="KW-0328">Glycosyltransferase</keyword>
<dbReference type="CDD" id="cd03784">
    <property type="entry name" value="GT1_Gtf-like"/>
    <property type="match status" value="1"/>
</dbReference>
<feature type="domain" description="Erythromycin biosynthesis protein CIII-like C-terminal" evidence="3">
    <location>
        <begin position="284"/>
        <end position="424"/>
    </location>
</feature>
<evidence type="ECO:0000256" key="2">
    <source>
        <dbReference type="ARBA" id="ARBA00022679"/>
    </source>
</evidence>
<dbReference type="InterPro" id="IPR010610">
    <property type="entry name" value="EryCIII-like_C"/>
</dbReference>
<dbReference type="InterPro" id="IPR028098">
    <property type="entry name" value="Glyco_trans_4-like_N"/>
</dbReference>
<evidence type="ECO:0000259" key="4">
    <source>
        <dbReference type="Pfam" id="PF13579"/>
    </source>
</evidence>
<dbReference type="SUPFAM" id="SSF53756">
    <property type="entry name" value="UDP-Glycosyltransferase/glycogen phosphorylase"/>
    <property type="match status" value="1"/>
</dbReference>
<dbReference type="Proteomes" id="UP000602532">
    <property type="component" value="Unassembled WGS sequence"/>
</dbReference>
<organism evidence="5 6">
    <name type="scientific">Microbacterium gallinarum</name>
    <dbReference type="NCBI Taxonomy" id="2762209"/>
    <lineage>
        <taxon>Bacteria</taxon>
        <taxon>Bacillati</taxon>
        <taxon>Actinomycetota</taxon>
        <taxon>Actinomycetes</taxon>
        <taxon>Micrococcales</taxon>
        <taxon>Microbacteriaceae</taxon>
        <taxon>Microbacterium</taxon>
    </lineage>
</organism>
<feature type="domain" description="Glycosyltransferase subfamily 4-like N-terminal" evidence="4">
    <location>
        <begin position="18"/>
        <end position="180"/>
    </location>
</feature>
<dbReference type="Pfam" id="PF13579">
    <property type="entry name" value="Glyco_trans_4_4"/>
    <property type="match status" value="1"/>
</dbReference>
<dbReference type="RefSeq" id="WP_191764854.1">
    <property type="nucleotide sequence ID" value="NZ_JACSPM010000001.1"/>
</dbReference>
<reference evidence="5 6" key="1">
    <citation type="submission" date="2020-08" db="EMBL/GenBank/DDBJ databases">
        <title>A Genomic Blueprint of the Chicken Gut Microbiome.</title>
        <authorList>
            <person name="Gilroy R."/>
            <person name="Ravi A."/>
            <person name="Getino M."/>
            <person name="Pursley I."/>
            <person name="Horton D.L."/>
            <person name="Alikhan N.-F."/>
            <person name="Baker D."/>
            <person name="Gharbi K."/>
            <person name="Hall N."/>
            <person name="Watson M."/>
            <person name="Adriaenssens E.M."/>
            <person name="Foster-Nyarko E."/>
            <person name="Jarju S."/>
            <person name="Secka A."/>
            <person name="Antonio M."/>
            <person name="Oren A."/>
            <person name="Chaudhuri R."/>
            <person name="La Ragione R.M."/>
            <person name="Hildebrand F."/>
            <person name="Pallen M.J."/>
        </authorList>
    </citation>
    <scope>NUCLEOTIDE SEQUENCE [LARGE SCALE GENOMIC DNA]</scope>
    <source>
        <strain evidence="5 6">Sa1CUA4</strain>
    </source>
</reference>
<proteinExistence type="predicted"/>
<evidence type="ECO:0000313" key="6">
    <source>
        <dbReference type="Proteomes" id="UP000602532"/>
    </source>
</evidence>
<evidence type="ECO:0000256" key="1">
    <source>
        <dbReference type="ARBA" id="ARBA00022676"/>
    </source>
</evidence>
<sequence>MLSLVICSTPVHGHVTPLLAVARTLVAAGHDVRFLTGGRYREAVEATGARWFPLPSDADYDDRDMDAAFPSRVGLRGVAGPRWDLQHIFLEPAPSQLRALDELLAAEPADAVLSESMFLGAMLMLARPAHQRPLVVNLGIVPLGLRSRDTAPFALGIPPLAGPLGRIRNRFLTWTTDRFVFAELQRNAERMVRDLVGVELSVPVMDYPSTADAVVQFTVPEFEYPRGDLTTPVHFVGPVSLADASTVEVPEWWDDLSDGRPVIHVTQGTVANGDLSGLVLPTFEALADRDVLVVATTGGRDVPALALPDNARIAPYLPYDRLFPLLSALVTNGGYGGVQYALAHGVPIVAAGDSEDKSEVSARVAWSGAGLRLRPRDGRVAPAQVGSAVQTLLRDPSYRSSAERIGAAIRRSPGPAGITAVLDALLAAGARR</sequence>
<dbReference type="PANTHER" id="PTHR48050">
    <property type="entry name" value="STEROL 3-BETA-GLUCOSYLTRANSFERASE"/>
    <property type="match status" value="1"/>
</dbReference>
<dbReference type="InterPro" id="IPR050426">
    <property type="entry name" value="Glycosyltransferase_28"/>
</dbReference>
<comment type="caution">
    <text evidence="5">The sequence shown here is derived from an EMBL/GenBank/DDBJ whole genome shotgun (WGS) entry which is preliminary data.</text>
</comment>
<protein>
    <submittedName>
        <fullName evidence="5">Glycosyltransferase</fullName>
    </submittedName>
</protein>
<keyword evidence="6" id="KW-1185">Reference proteome</keyword>
<keyword evidence="2" id="KW-0808">Transferase</keyword>
<dbReference type="Pfam" id="PF06722">
    <property type="entry name" value="EryCIII-like_C"/>
    <property type="match status" value="1"/>
</dbReference>
<evidence type="ECO:0000313" key="5">
    <source>
        <dbReference type="EMBL" id="MBD8022979.1"/>
    </source>
</evidence>
<dbReference type="PANTHER" id="PTHR48050:SF13">
    <property type="entry name" value="STEROL 3-BETA-GLUCOSYLTRANSFERASE UGT80A2"/>
    <property type="match status" value="1"/>
</dbReference>
<gene>
    <name evidence="5" type="ORF">H9622_05150</name>
</gene>
<dbReference type="InterPro" id="IPR002213">
    <property type="entry name" value="UDP_glucos_trans"/>
</dbReference>
<evidence type="ECO:0000259" key="3">
    <source>
        <dbReference type="Pfam" id="PF06722"/>
    </source>
</evidence>
<dbReference type="EMBL" id="JACSPM010000001">
    <property type="protein sequence ID" value="MBD8022979.1"/>
    <property type="molecule type" value="Genomic_DNA"/>
</dbReference>
<name>A0ABR8X0W2_9MICO</name>